<evidence type="ECO:0000313" key="1">
    <source>
        <dbReference type="EMBL" id="OMG53888.1"/>
    </source>
</evidence>
<name>A0A1R1I552_9RHOO</name>
<evidence type="ECO:0000313" key="2">
    <source>
        <dbReference type="Proteomes" id="UP000187526"/>
    </source>
</evidence>
<dbReference type="Proteomes" id="UP000187526">
    <property type="component" value="Unassembled WGS sequence"/>
</dbReference>
<organism evidence="1 2">
    <name type="scientific">Azonexus hydrophilus</name>
    <dbReference type="NCBI Taxonomy" id="418702"/>
    <lineage>
        <taxon>Bacteria</taxon>
        <taxon>Pseudomonadati</taxon>
        <taxon>Pseudomonadota</taxon>
        <taxon>Betaproteobacteria</taxon>
        <taxon>Rhodocyclales</taxon>
        <taxon>Azonexaceae</taxon>
        <taxon>Azonexus</taxon>
    </lineage>
</organism>
<gene>
    <name evidence="1" type="ORF">BJN45_10785</name>
</gene>
<dbReference type="EMBL" id="MTHD01000003">
    <property type="protein sequence ID" value="OMG53888.1"/>
    <property type="molecule type" value="Genomic_DNA"/>
</dbReference>
<protein>
    <submittedName>
        <fullName evidence="1">Uncharacterized protein</fullName>
    </submittedName>
</protein>
<keyword evidence="2" id="KW-1185">Reference proteome</keyword>
<dbReference type="AlphaFoldDB" id="A0A1R1I552"/>
<accession>A0A1R1I552</accession>
<sequence>MARVMVVSFARAADWPAVAGLYGNIQEVLGLPAPAISVSGEAGYALWLALAEPQPVAQLQVFLAGLKRVFLADVPEQFLGFHPDAAKITPAPLPLQHPLTGRWSAFIDPGMGSMFVEESGLEMAPNPLRQAEMLAGIKCMTTADFQRALTTLTAEKVPACVSGGDVPAAPGGGFPDPASFLMAVMNDPAVSMENRIRAAASLLAHTGAARHGS</sequence>
<proteinExistence type="predicted"/>
<reference evidence="1 2" key="1">
    <citation type="submission" date="2016-10" db="EMBL/GenBank/DDBJ databases">
        <title>Alkaliphiles isolated from bioreactors.</title>
        <authorList>
            <person name="Salah Z."/>
            <person name="Rout S.P."/>
            <person name="Humphreys P.N."/>
        </authorList>
    </citation>
    <scope>NUCLEOTIDE SEQUENCE [LARGE SCALE GENOMIC DNA]</scope>
    <source>
        <strain evidence="1 2">ZS02</strain>
    </source>
</reference>
<comment type="caution">
    <text evidence="1">The sequence shown here is derived from an EMBL/GenBank/DDBJ whole genome shotgun (WGS) entry which is preliminary data.</text>
</comment>